<dbReference type="SUPFAM" id="SSF47384">
    <property type="entry name" value="Homodimeric domain of signal transducing histidine kinase"/>
    <property type="match status" value="1"/>
</dbReference>
<dbReference type="Gene3D" id="3.30.450.20">
    <property type="entry name" value="PAS domain"/>
    <property type="match status" value="1"/>
</dbReference>
<evidence type="ECO:0000256" key="7">
    <source>
        <dbReference type="ARBA" id="ARBA00022741"/>
    </source>
</evidence>
<evidence type="ECO:0000256" key="11">
    <source>
        <dbReference type="ARBA" id="ARBA00023012"/>
    </source>
</evidence>
<evidence type="ECO:0000256" key="10">
    <source>
        <dbReference type="ARBA" id="ARBA00022989"/>
    </source>
</evidence>
<evidence type="ECO:0000256" key="4">
    <source>
        <dbReference type="ARBA" id="ARBA00022553"/>
    </source>
</evidence>
<reference evidence="16 17" key="1">
    <citation type="journal article" date="2015" name="Nature">
        <title>rRNA introns, odd ribosomes, and small enigmatic genomes across a large radiation of phyla.</title>
        <authorList>
            <person name="Brown C.T."/>
            <person name="Hug L.A."/>
            <person name="Thomas B.C."/>
            <person name="Sharon I."/>
            <person name="Castelle C.J."/>
            <person name="Singh A."/>
            <person name="Wilkins M.J."/>
            <person name="Williams K.H."/>
            <person name="Banfield J.F."/>
        </authorList>
    </citation>
    <scope>NUCLEOTIDE SEQUENCE [LARGE SCALE GENOMIC DNA]</scope>
</reference>
<dbReference type="InterPro" id="IPR003661">
    <property type="entry name" value="HisK_dim/P_dom"/>
</dbReference>
<comment type="subcellular location">
    <subcellularLocation>
        <location evidence="2">Membrane</location>
        <topology evidence="2">Multi-pass membrane protein</topology>
    </subcellularLocation>
</comment>
<dbReference type="SMART" id="SM00086">
    <property type="entry name" value="PAC"/>
    <property type="match status" value="1"/>
</dbReference>
<dbReference type="GO" id="GO:0030295">
    <property type="term" value="F:protein kinase activator activity"/>
    <property type="evidence" value="ECO:0007669"/>
    <property type="project" value="TreeGrafter"/>
</dbReference>
<gene>
    <name evidence="16" type="ORF">UV56_C0018G0005</name>
</gene>
<dbReference type="GO" id="GO:0016020">
    <property type="term" value="C:membrane"/>
    <property type="evidence" value="ECO:0007669"/>
    <property type="project" value="UniProtKB-SubCell"/>
</dbReference>
<dbReference type="InterPro" id="IPR050351">
    <property type="entry name" value="BphY/WalK/GraS-like"/>
</dbReference>
<dbReference type="CDD" id="cd00082">
    <property type="entry name" value="HisKA"/>
    <property type="match status" value="1"/>
</dbReference>
<dbReference type="NCBIfam" id="TIGR00229">
    <property type="entry name" value="sensory_box"/>
    <property type="match status" value="1"/>
</dbReference>
<evidence type="ECO:0000259" key="13">
    <source>
        <dbReference type="PROSITE" id="PS50109"/>
    </source>
</evidence>
<dbReference type="PROSITE" id="PS50109">
    <property type="entry name" value="HIS_KIN"/>
    <property type="match status" value="1"/>
</dbReference>
<dbReference type="FunFam" id="3.30.565.10:FF:000006">
    <property type="entry name" value="Sensor histidine kinase WalK"/>
    <property type="match status" value="1"/>
</dbReference>
<feature type="domain" description="PAS" evidence="14">
    <location>
        <begin position="16"/>
        <end position="62"/>
    </location>
</feature>
<evidence type="ECO:0000256" key="8">
    <source>
        <dbReference type="ARBA" id="ARBA00022777"/>
    </source>
</evidence>
<dbReference type="SUPFAM" id="SSF55785">
    <property type="entry name" value="PYP-like sensor domain (PAS domain)"/>
    <property type="match status" value="1"/>
</dbReference>
<keyword evidence="9" id="KW-0067">ATP-binding</keyword>
<dbReference type="Gene3D" id="3.30.565.10">
    <property type="entry name" value="Histidine kinase-like ATPase, C-terminal domain"/>
    <property type="match status" value="1"/>
</dbReference>
<dbReference type="Proteomes" id="UP000034611">
    <property type="component" value="Unassembled WGS sequence"/>
</dbReference>
<evidence type="ECO:0000313" key="16">
    <source>
        <dbReference type="EMBL" id="KKS80414.1"/>
    </source>
</evidence>
<keyword evidence="10" id="KW-1133">Transmembrane helix</keyword>
<dbReference type="PROSITE" id="PS50113">
    <property type="entry name" value="PAC"/>
    <property type="match status" value="1"/>
</dbReference>
<comment type="caution">
    <text evidence="16">The sequence shown here is derived from an EMBL/GenBank/DDBJ whole genome shotgun (WGS) entry which is preliminary data.</text>
</comment>
<dbReference type="PROSITE" id="PS50112">
    <property type="entry name" value="PAS"/>
    <property type="match status" value="1"/>
</dbReference>
<dbReference type="InterPro" id="IPR003594">
    <property type="entry name" value="HATPase_dom"/>
</dbReference>
<dbReference type="CDD" id="cd00130">
    <property type="entry name" value="PAS"/>
    <property type="match status" value="1"/>
</dbReference>
<evidence type="ECO:0000313" key="17">
    <source>
        <dbReference type="Proteomes" id="UP000034611"/>
    </source>
</evidence>
<dbReference type="SUPFAM" id="SSF55874">
    <property type="entry name" value="ATPase domain of HSP90 chaperone/DNA topoisomerase II/histidine kinase"/>
    <property type="match status" value="1"/>
</dbReference>
<evidence type="ECO:0000256" key="5">
    <source>
        <dbReference type="ARBA" id="ARBA00022679"/>
    </source>
</evidence>
<dbReference type="Pfam" id="PF02518">
    <property type="entry name" value="HATPase_c"/>
    <property type="match status" value="1"/>
</dbReference>
<keyword evidence="6" id="KW-0812">Transmembrane</keyword>
<comment type="catalytic activity">
    <reaction evidence="1">
        <text>ATP + protein L-histidine = ADP + protein N-phospho-L-histidine.</text>
        <dbReference type="EC" id="2.7.13.3"/>
    </reaction>
</comment>
<dbReference type="InterPro" id="IPR005467">
    <property type="entry name" value="His_kinase_dom"/>
</dbReference>
<evidence type="ECO:0000256" key="2">
    <source>
        <dbReference type="ARBA" id="ARBA00004141"/>
    </source>
</evidence>
<dbReference type="InterPro" id="IPR000700">
    <property type="entry name" value="PAS-assoc_C"/>
</dbReference>
<dbReference type="InterPro" id="IPR036097">
    <property type="entry name" value="HisK_dim/P_sf"/>
</dbReference>
<dbReference type="GO" id="GO:0000156">
    <property type="term" value="F:phosphorelay response regulator activity"/>
    <property type="evidence" value="ECO:0007669"/>
    <property type="project" value="TreeGrafter"/>
</dbReference>
<evidence type="ECO:0000256" key="12">
    <source>
        <dbReference type="ARBA" id="ARBA00023136"/>
    </source>
</evidence>
<dbReference type="AlphaFoldDB" id="A0A0G1C4N4"/>
<keyword evidence="12" id="KW-0472">Membrane</keyword>
<dbReference type="Pfam" id="PF13426">
    <property type="entry name" value="PAS_9"/>
    <property type="match status" value="1"/>
</dbReference>
<dbReference type="PANTHER" id="PTHR42878:SF7">
    <property type="entry name" value="SENSOR HISTIDINE KINASE GLRK"/>
    <property type="match status" value="1"/>
</dbReference>
<keyword evidence="5" id="KW-0808">Transferase</keyword>
<dbReference type="Pfam" id="PF00512">
    <property type="entry name" value="HisKA"/>
    <property type="match status" value="1"/>
</dbReference>
<evidence type="ECO:0000256" key="3">
    <source>
        <dbReference type="ARBA" id="ARBA00012438"/>
    </source>
</evidence>
<keyword evidence="11" id="KW-0902">Two-component regulatory system</keyword>
<dbReference type="InterPro" id="IPR001610">
    <property type="entry name" value="PAC"/>
</dbReference>
<feature type="domain" description="Histidine kinase" evidence="13">
    <location>
        <begin position="145"/>
        <end position="362"/>
    </location>
</feature>
<evidence type="ECO:0000259" key="15">
    <source>
        <dbReference type="PROSITE" id="PS50113"/>
    </source>
</evidence>
<dbReference type="SMART" id="SM00388">
    <property type="entry name" value="HisKA"/>
    <property type="match status" value="1"/>
</dbReference>
<feature type="domain" description="PAC" evidence="15">
    <location>
        <begin position="89"/>
        <end position="141"/>
    </location>
</feature>
<dbReference type="SMART" id="SM00091">
    <property type="entry name" value="PAS"/>
    <property type="match status" value="1"/>
</dbReference>
<evidence type="ECO:0000256" key="1">
    <source>
        <dbReference type="ARBA" id="ARBA00000085"/>
    </source>
</evidence>
<dbReference type="PANTHER" id="PTHR42878">
    <property type="entry name" value="TWO-COMPONENT HISTIDINE KINASE"/>
    <property type="match status" value="1"/>
</dbReference>
<keyword evidence="7" id="KW-0547">Nucleotide-binding</keyword>
<dbReference type="InterPro" id="IPR035965">
    <property type="entry name" value="PAS-like_dom_sf"/>
</dbReference>
<keyword evidence="4" id="KW-0597">Phosphoprotein</keyword>
<dbReference type="GO" id="GO:0005524">
    <property type="term" value="F:ATP binding"/>
    <property type="evidence" value="ECO:0007669"/>
    <property type="project" value="UniProtKB-KW"/>
</dbReference>
<organism evidence="16 17">
    <name type="scientific">Candidatus Woesebacteria bacterium GW2011_GWC1_43_10b</name>
    <dbReference type="NCBI Taxonomy" id="1618585"/>
    <lineage>
        <taxon>Bacteria</taxon>
        <taxon>Candidatus Woeseibacteriota</taxon>
    </lineage>
</organism>
<protein>
    <recommendedName>
        <fullName evidence="3">histidine kinase</fullName>
        <ecNumber evidence="3">2.7.13.3</ecNumber>
    </recommendedName>
</protein>
<evidence type="ECO:0000256" key="6">
    <source>
        <dbReference type="ARBA" id="ARBA00022692"/>
    </source>
</evidence>
<dbReference type="GO" id="GO:0007234">
    <property type="term" value="P:osmosensory signaling via phosphorelay pathway"/>
    <property type="evidence" value="ECO:0007669"/>
    <property type="project" value="TreeGrafter"/>
</dbReference>
<dbReference type="EMBL" id="LCEY01000018">
    <property type="protein sequence ID" value="KKS80414.1"/>
    <property type="molecule type" value="Genomic_DNA"/>
</dbReference>
<dbReference type="SMART" id="SM00387">
    <property type="entry name" value="HATPase_c"/>
    <property type="match status" value="1"/>
</dbReference>
<proteinExistence type="predicted"/>
<dbReference type="InterPro" id="IPR004358">
    <property type="entry name" value="Sig_transdc_His_kin-like_C"/>
</dbReference>
<evidence type="ECO:0000256" key="9">
    <source>
        <dbReference type="ARBA" id="ARBA00022840"/>
    </source>
</evidence>
<sequence>MSDTTAKNEMNQIEEELLKFKLAVESAAEHIIITDPEGKIIYANPAASRTTGYSLDEIIGQTPALWGKQMPKEFYEKMWDTIKNKKETFEGEVNNIKKGGQNYIASLYISPALDANKEVKYFVGIERDITKEKQMEQMKDDFINITAHDLRTPATATKGFLSMILEGDAGEISPEVKKMVLEAYEGNERLIELVNNFLNVSKIERGKIIVTPKPHEIAEIVEGSMQGLKTQAEERGLYLKCDAGTNLPKVMADEDRIIEVLNNLISNAIKFTQKGGIQITHQVDGGGFLVTNIEDTGPGISKEQLPNLFQKFQKAGALADTPGLGLGLYISRLIINLSGGKIWVNSEVGKGSTFSFSLPVVK</sequence>
<name>A0A0G1C4N4_9BACT</name>
<evidence type="ECO:0000259" key="14">
    <source>
        <dbReference type="PROSITE" id="PS50112"/>
    </source>
</evidence>
<dbReference type="InterPro" id="IPR036890">
    <property type="entry name" value="HATPase_C_sf"/>
</dbReference>
<dbReference type="PRINTS" id="PR00344">
    <property type="entry name" value="BCTRLSENSOR"/>
</dbReference>
<dbReference type="InterPro" id="IPR000014">
    <property type="entry name" value="PAS"/>
</dbReference>
<accession>A0A0G1C4N4</accession>
<dbReference type="EC" id="2.7.13.3" evidence="3"/>
<dbReference type="Gene3D" id="1.10.287.130">
    <property type="match status" value="1"/>
</dbReference>
<dbReference type="GO" id="GO:0000155">
    <property type="term" value="F:phosphorelay sensor kinase activity"/>
    <property type="evidence" value="ECO:0007669"/>
    <property type="project" value="InterPro"/>
</dbReference>
<keyword evidence="8 16" id="KW-0418">Kinase</keyword>